<dbReference type="InterPro" id="IPR016181">
    <property type="entry name" value="Acyl_CoA_acyltransferase"/>
</dbReference>
<dbReference type="Proteomes" id="UP000278632">
    <property type="component" value="Unassembled WGS sequence"/>
</dbReference>
<evidence type="ECO:0000313" key="3">
    <source>
        <dbReference type="Proteomes" id="UP000278632"/>
    </source>
</evidence>
<keyword evidence="2" id="KW-0808">Transferase</keyword>
<dbReference type="Gene3D" id="3.40.630.30">
    <property type="match status" value="1"/>
</dbReference>
<gene>
    <name evidence="2" type="ORF">DMP08_11070</name>
</gene>
<dbReference type="Pfam" id="PF00583">
    <property type="entry name" value="Acetyltransf_1"/>
    <property type="match status" value="1"/>
</dbReference>
<dbReference type="CDD" id="cd04301">
    <property type="entry name" value="NAT_SF"/>
    <property type="match status" value="1"/>
</dbReference>
<proteinExistence type="predicted"/>
<keyword evidence="3" id="KW-1185">Reference proteome</keyword>
<reference evidence="3" key="1">
    <citation type="submission" date="2018-05" db="EMBL/GenBank/DDBJ databases">
        <title>Genome Sequencing of selected type strains of the family Eggerthellaceae.</title>
        <authorList>
            <person name="Danylec N."/>
            <person name="Stoll D.A."/>
            <person name="Doetsch A."/>
            <person name="Huch M."/>
        </authorList>
    </citation>
    <scope>NUCLEOTIDE SEQUENCE [LARGE SCALE GENOMIC DNA]</scope>
    <source>
        <strain evidence="3">DSM 16106</strain>
    </source>
</reference>
<accession>A0A3N0AXA6</accession>
<dbReference type="EMBL" id="QICD01000032">
    <property type="protein sequence ID" value="RNL39485.1"/>
    <property type="molecule type" value="Genomic_DNA"/>
</dbReference>
<protein>
    <submittedName>
        <fullName evidence="2">GNAT family N-acetyltransferase</fullName>
    </submittedName>
</protein>
<organism evidence="2 3">
    <name type="scientific">Paraeggerthella hongkongensis</name>
    <dbReference type="NCBI Taxonomy" id="230658"/>
    <lineage>
        <taxon>Bacteria</taxon>
        <taxon>Bacillati</taxon>
        <taxon>Actinomycetota</taxon>
        <taxon>Coriobacteriia</taxon>
        <taxon>Eggerthellales</taxon>
        <taxon>Eggerthellaceae</taxon>
        <taxon>Paraeggerthella</taxon>
    </lineage>
</organism>
<feature type="domain" description="N-acetyltransferase" evidence="1">
    <location>
        <begin position="60"/>
        <end position="234"/>
    </location>
</feature>
<comment type="caution">
    <text evidence="2">The sequence shown here is derived from an EMBL/GenBank/DDBJ whole genome shotgun (WGS) entry which is preliminary data.</text>
</comment>
<dbReference type="GO" id="GO:0016747">
    <property type="term" value="F:acyltransferase activity, transferring groups other than amino-acyl groups"/>
    <property type="evidence" value="ECO:0007669"/>
    <property type="project" value="InterPro"/>
</dbReference>
<sequence>MVSISLPPALSLFSAQVFYSCARFSSGFTGLASARPTVRRVYYAKSMCLPVLKVCRRLFMEFVVATAEYLDRMCDITDQAKRQLRGLGVNQWQNGYPCRETWVQDVADGCTYLAMEDDSVQGIFAYKEGPDPSYAVIDGAWLTGDDGRYAALHRVCVADESKGRGVAGAMFQHAFGLARRANLGSVRIDTHPQNAPMRRALEKAGFEYCGEIRLAEGAEQGDLRIAFEKELPRA</sequence>
<name>A0A3N0AXA6_9ACTN</name>
<evidence type="ECO:0000313" key="2">
    <source>
        <dbReference type="EMBL" id="RNL39485.1"/>
    </source>
</evidence>
<evidence type="ECO:0000259" key="1">
    <source>
        <dbReference type="PROSITE" id="PS51186"/>
    </source>
</evidence>
<dbReference type="PROSITE" id="PS51186">
    <property type="entry name" value="GNAT"/>
    <property type="match status" value="1"/>
</dbReference>
<dbReference type="SUPFAM" id="SSF55729">
    <property type="entry name" value="Acyl-CoA N-acyltransferases (Nat)"/>
    <property type="match status" value="1"/>
</dbReference>
<dbReference type="InterPro" id="IPR000182">
    <property type="entry name" value="GNAT_dom"/>
</dbReference>
<dbReference type="AlphaFoldDB" id="A0A3N0AXA6"/>